<dbReference type="RefSeq" id="WP_377057754.1">
    <property type="nucleotide sequence ID" value="NZ_JBHLUU010000020.1"/>
</dbReference>
<name>A0ABV6KPF5_9BACI</name>
<reference evidence="1 2" key="1">
    <citation type="submission" date="2024-09" db="EMBL/GenBank/DDBJ databases">
        <authorList>
            <person name="Sun Q."/>
            <person name="Mori K."/>
        </authorList>
    </citation>
    <scope>NUCLEOTIDE SEQUENCE [LARGE SCALE GENOMIC DNA]</scope>
    <source>
        <strain evidence="1 2">CGMCC 1.9126</strain>
    </source>
</reference>
<comment type="caution">
    <text evidence="1">The sequence shown here is derived from an EMBL/GenBank/DDBJ whole genome shotgun (WGS) entry which is preliminary data.</text>
</comment>
<evidence type="ECO:0000313" key="2">
    <source>
        <dbReference type="Proteomes" id="UP001589738"/>
    </source>
</evidence>
<dbReference type="PANTHER" id="PTHR33747:SF1">
    <property type="entry name" value="ADENYLATE CYCLASE-ASSOCIATED CAP C-TERMINAL DOMAIN-CONTAINING PROTEIN"/>
    <property type="match status" value="1"/>
</dbReference>
<sequence length="406" mass="47074">MDLKTLNKIRKGIAQGLKYERELQEKREQKMWRHVSEPFQLESVLNSLSKSELDRIRKNLELKGISGLNKGELIKELVIAIPCHLRRTLSRFDKERYVLFKNIVKHSGKLPLPRNVSVKKVEALMAWGVIFPIHLEGGKGLTVPIEIIEQFHALEGQELQQIIDRNTEWIQLTHGLLYYHGLMNTSLLVDRVSDLMKQEIDFFDFLHVFSSASDYYKQTAYSAYGLVDKRVMNQKEIFNEIEKRPSIDYYPFTKQQLVKAGKPGYVEKTREMNSLMHFLQHYYELTAEEMENLAEQLMIMIVNDGSLNQAVKYFEQRFEFPDLEFVEGLAYYLTELFNHSRRWILKGHTPREISQGSKSKLVPSAVLANSQPSSNVIDFNSRKAIGRNDPCPCGSGKKYKKCCGKS</sequence>
<dbReference type="Proteomes" id="UP001589738">
    <property type="component" value="Unassembled WGS sequence"/>
</dbReference>
<gene>
    <name evidence="1" type="ORF">ACFFHF_06550</name>
</gene>
<dbReference type="Pfam" id="PF02810">
    <property type="entry name" value="SEC-C"/>
    <property type="match status" value="1"/>
</dbReference>
<evidence type="ECO:0000313" key="1">
    <source>
        <dbReference type="EMBL" id="MFC0474935.1"/>
    </source>
</evidence>
<keyword evidence="2" id="KW-1185">Reference proteome</keyword>
<dbReference type="InterPro" id="IPR004027">
    <property type="entry name" value="SEC_C_motif"/>
</dbReference>
<dbReference type="SUPFAM" id="SSF103642">
    <property type="entry name" value="Sec-C motif"/>
    <property type="match status" value="1"/>
</dbReference>
<organism evidence="1 2">
    <name type="scientific">Robertmurraya beringensis</name>
    <dbReference type="NCBI Taxonomy" id="641660"/>
    <lineage>
        <taxon>Bacteria</taxon>
        <taxon>Bacillati</taxon>
        <taxon>Bacillota</taxon>
        <taxon>Bacilli</taxon>
        <taxon>Bacillales</taxon>
        <taxon>Bacillaceae</taxon>
        <taxon>Robertmurraya</taxon>
    </lineage>
</organism>
<proteinExistence type="predicted"/>
<accession>A0ABV6KPF5</accession>
<protein>
    <submittedName>
        <fullName evidence="1">YecA family protein</fullName>
    </submittedName>
</protein>
<dbReference type="PANTHER" id="PTHR33747">
    <property type="entry name" value="UPF0225 PROTEIN SCO1677"/>
    <property type="match status" value="1"/>
</dbReference>
<dbReference type="EMBL" id="JBHLUU010000020">
    <property type="protein sequence ID" value="MFC0474935.1"/>
    <property type="molecule type" value="Genomic_DNA"/>
</dbReference>
<dbReference type="Gene3D" id="3.10.450.50">
    <property type="match status" value="1"/>
</dbReference>